<dbReference type="AlphaFoldDB" id="A0A919ATZ0"/>
<accession>A0A919ATZ0</accession>
<protein>
    <recommendedName>
        <fullName evidence="3">T4 beta protein</fullName>
    </recommendedName>
</protein>
<dbReference type="Pfam" id="PF14350">
    <property type="entry name" value="Beta_protein"/>
    <property type="match status" value="1"/>
</dbReference>
<dbReference type="EMBL" id="BNBD01000001">
    <property type="protein sequence ID" value="GHF24857.1"/>
    <property type="molecule type" value="Genomic_DNA"/>
</dbReference>
<comment type="caution">
    <text evidence="1">The sequence shown here is derived from an EMBL/GenBank/DDBJ whole genome shotgun (WGS) entry which is preliminary data.</text>
</comment>
<gene>
    <name evidence="1" type="ORF">GCM10010218_01870</name>
</gene>
<dbReference type="InterPro" id="IPR025683">
    <property type="entry name" value="Protein_beta"/>
</dbReference>
<reference evidence="1" key="1">
    <citation type="journal article" date="2014" name="Int. J. Syst. Evol. Microbiol.">
        <title>Complete genome sequence of Corynebacterium casei LMG S-19264T (=DSM 44701T), isolated from a smear-ripened cheese.</title>
        <authorList>
            <consortium name="US DOE Joint Genome Institute (JGI-PGF)"/>
            <person name="Walter F."/>
            <person name="Albersmeier A."/>
            <person name="Kalinowski J."/>
            <person name="Ruckert C."/>
        </authorList>
    </citation>
    <scope>NUCLEOTIDE SEQUENCE</scope>
    <source>
        <strain evidence="1">JCM 4059</strain>
    </source>
</reference>
<sequence length="348" mass="37685">MSRSLYVPVLPAKRYARQAYLQLMPSVQAAVMPLWNLPPRTGLGPDVLAMGVRRDIRAVSKAHRHHPAWVDAPCADETQLSLLADALSTDAEASLLRPVTGPDRPEAHQNAMLQHARFTGHGLAIRVMLPGEWDDAVGQGVRDLVARVDPAVEADLLLDLGAVRADRPDAAKESLRALDTLVPLMPWRTTVVLAGGFPDVTARLLEHGTAVEPRWDWRVWQELNGSTRDYVRRLVYGDYGIDSTRGITRGPSSGNGGPPWGVLRYTTCTSFVLVKVPTGGPDRAPTIRAAAREILGLADFRGATAGAGETWLRDCARGLGPAGTGNAAVWLQAGTVQHMTYVVRSLRP</sequence>
<keyword evidence="2" id="KW-1185">Reference proteome</keyword>
<dbReference type="Proteomes" id="UP000638313">
    <property type="component" value="Unassembled WGS sequence"/>
</dbReference>
<evidence type="ECO:0008006" key="3">
    <source>
        <dbReference type="Google" id="ProtNLM"/>
    </source>
</evidence>
<proteinExistence type="predicted"/>
<evidence type="ECO:0000313" key="1">
    <source>
        <dbReference type="EMBL" id="GHF24857.1"/>
    </source>
</evidence>
<name>A0A919ATZ0_9ACTN</name>
<organism evidence="1 2">
    <name type="scientific">Streptomyces mashuensis</name>
    <dbReference type="NCBI Taxonomy" id="33904"/>
    <lineage>
        <taxon>Bacteria</taxon>
        <taxon>Bacillati</taxon>
        <taxon>Actinomycetota</taxon>
        <taxon>Actinomycetes</taxon>
        <taxon>Kitasatosporales</taxon>
        <taxon>Streptomycetaceae</taxon>
        <taxon>Streptomyces</taxon>
    </lineage>
</organism>
<reference evidence="1" key="2">
    <citation type="submission" date="2020-09" db="EMBL/GenBank/DDBJ databases">
        <authorList>
            <person name="Sun Q."/>
            <person name="Ohkuma M."/>
        </authorList>
    </citation>
    <scope>NUCLEOTIDE SEQUENCE</scope>
    <source>
        <strain evidence="1">JCM 4059</strain>
    </source>
</reference>
<evidence type="ECO:0000313" key="2">
    <source>
        <dbReference type="Proteomes" id="UP000638313"/>
    </source>
</evidence>
<dbReference type="RefSeq" id="WP_190127396.1">
    <property type="nucleotide sequence ID" value="NZ_BNBD01000001.1"/>
</dbReference>